<dbReference type="Proteomes" id="UP000176939">
    <property type="component" value="Unassembled WGS sequence"/>
</dbReference>
<comment type="caution">
    <text evidence="3">The sequence shown here is derived from an EMBL/GenBank/DDBJ whole genome shotgun (WGS) entry which is preliminary data.</text>
</comment>
<sequence>MDKAKTLLITILIIFLGFVVIGLTFFAKFRPPPSTTITPSPSQESAADLSQNRVYLKVIFADGNEISYEKELNPEGSLSTFDLLKEALDNNQVPYETKSYDFGIFVKSINGFESGADKSWIYFVNGQGGQIAADQYKLKAKDVVEWKYITPTQ</sequence>
<evidence type="ECO:0000256" key="1">
    <source>
        <dbReference type="SAM" id="Phobius"/>
    </source>
</evidence>
<accession>A0A1F7X204</accession>
<protein>
    <recommendedName>
        <fullName evidence="2">Transcobalamin-like C-terminal domain-containing protein</fullName>
    </recommendedName>
</protein>
<proteinExistence type="predicted"/>
<keyword evidence="1" id="KW-0472">Membrane</keyword>
<dbReference type="InterPro" id="IPR027954">
    <property type="entry name" value="Transcobalamin-like_C"/>
</dbReference>
<dbReference type="EMBL" id="MGFQ01000025">
    <property type="protein sequence ID" value="OGM09110.1"/>
    <property type="molecule type" value="Genomic_DNA"/>
</dbReference>
<dbReference type="Pfam" id="PF14478">
    <property type="entry name" value="DUF4430"/>
    <property type="match status" value="1"/>
</dbReference>
<reference evidence="3 4" key="1">
    <citation type="journal article" date="2016" name="Nat. Commun.">
        <title>Thousands of microbial genomes shed light on interconnected biogeochemical processes in an aquifer system.</title>
        <authorList>
            <person name="Anantharaman K."/>
            <person name="Brown C.T."/>
            <person name="Hug L.A."/>
            <person name="Sharon I."/>
            <person name="Castelle C.J."/>
            <person name="Probst A.J."/>
            <person name="Thomas B.C."/>
            <person name="Singh A."/>
            <person name="Wilkins M.J."/>
            <person name="Karaoz U."/>
            <person name="Brodie E.L."/>
            <person name="Williams K.H."/>
            <person name="Hubbard S.S."/>
            <person name="Banfield J.F."/>
        </authorList>
    </citation>
    <scope>NUCLEOTIDE SEQUENCE [LARGE SCALE GENOMIC DNA]</scope>
</reference>
<keyword evidence="1" id="KW-0812">Transmembrane</keyword>
<dbReference type="Gene3D" id="2.170.130.30">
    <property type="match status" value="1"/>
</dbReference>
<evidence type="ECO:0000313" key="4">
    <source>
        <dbReference type="Proteomes" id="UP000176939"/>
    </source>
</evidence>
<evidence type="ECO:0000313" key="3">
    <source>
        <dbReference type="EMBL" id="OGM09110.1"/>
    </source>
</evidence>
<keyword evidence="1" id="KW-1133">Transmembrane helix</keyword>
<evidence type="ECO:0000259" key="2">
    <source>
        <dbReference type="Pfam" id="PF14478"/>
    </source>
</evidence>
<name>A0A1F7X204_9BACT</name>
<gene>
    <name evidence="3" type="ORF">A2Z67_05885</name>
</gene>
<organism evidence="3 4">
    <name type="scientific">Candidatus Woesebacteria bacterium RBG_13_36_22</name>
    <dbReference type="NCBI Taxonomy" id="1802478"/>
    <lineage>
        <taxon>Bacteria</taxon>
        <taxon>Candidatus Woeseibacteriota</taxon>
    </lineage>
</organism>
<feature type="transmembrane region" description="Helical" evidence="1">
    <location>
        <begin position="7"/>
        <end position="27"/>
    </location>
</feature>
<feature type="domain" description="Transcobalamin-like C-terminal" evidence="2">
    <location>
        <begin position="81"/>
        <end position="149"/>
    </location>
</feature>
<dbReference type="AlphaFoldDB" id="A0A1F7X204"/>